<dbReference type="Gene3D" id="3.40.50.150">
    <property type="entry name" value="Vaccinia Virus protein VP39"/>
    <property type="match status" value="1"/>
</dbReference>
<keyword evidence="2" id="KW-0489">Methyltransferase</keyword>
<reference evidence="2 3" key="1">
    <citation type="submission" date="2020-10" db="EMBL/GenBank/DDBJ databases">
        <title>Genome sequencing of Massilia sp. LPB0304.</title>
        <authorList>
            <person name="Kim J."/>
        </authorList>
    </citation>
    <scope>NUCLEOTIDE SEQUENCE [LARGE SCALE GENOMIC DNA]</scope>
    <source>
        <strain evidence="2 3">LPB0304</strain>
    </source>
</reference>
<dbReference type="Proteomes" id="UP000593875">
    <property type="component" value="Chromosome"/>
</dbReference>
<dbReference type="RefSeq" id="WP_193684812.1">
    <property type="nucleotide sequence ID" value="NZ_CP062941.1"/>
</dbReference>
<protein>
    <submittedName>
        <fullName evidence="2">Class I SAM-dependent methyltransferase</fullName>
    </submittedName>
</protein>
<dbReference type="AlphaFoldDB" id="A0A7L9U0G0"/>
<proteinExistence type="predicted"/>
<dbReference type="CDD" id="cd02440">
    <property type="entry name" value="AdoMet_MTases"/>
    <property type="match status" value="1"/>
</dbReference>
<keyword evidence="2" id="KW-0808">Transferase</keyword>
<evidence type="ECO:0000313" key="2">
    <source>
        <dbReference type="EMBL" id="QOL47752.1"/>
    </source>
</evidence>
<evidence type="ECO:0000259" key="1">
    <source>
        <dbReference type="Pfam" id="PF13649"/>
    </source>
</evidence>
<dbReference type="KEGG" id="mlir:LPB04_11980"/>
<keyword evidence="3" id="KW-1185">Reference proteome</keyword>
<organism evidence="2 3">
    <name type="scientific">Massilia litorea</name>
    <dbReference type="NCBI Taxonomy" id="2769491"/>
    <lineage>
        <taxon>Bacteria</taxon>
        <taxon>Pseudomonadati</taxon>
        <taxon>Pseudomonadota</taxon>
        <taxon>Betaproteobacteria</taxon>
        <taxon>Burkholderiales</taxon>
        <taxon>Oxalobacteraceae</taxon>
        <taxon>Telluria group</taxon>
        <taxon>Massilia</taxon>
    </lineage>
</organism>
<dbReference type="InterPro" id="IPR029063">
    <property type="entry name" value="SAM-dependent_MTases_sf"/>
</dbReference>
<dbReference type="InterPro" id="IPR041698">
    <property type="entry name" value="Methyltransf_25"/>
</dbReference>
<dbReference type="GO" id="GO:0008168">
    <property type="term" value="F:methyltransferase activity"/>
    <property type="evidence" value="ECO:0007669"/>
    <property type="project" value="UniProtKB-KW"/>
</dbReference>
<gene>
    <name evidence="2" type="ORF">LPB04_11980</name>
</gene>
<dbReference type="EMBL" id="CP062941">
    <property type="protein sequence ID" value="QOL47752.1"/>
    <property type="molecule type" value="Genomic_DNA"/>
</dbReference>
<dbReference type="SUPFAM" id="SSF53335">
    <property type="entry name" value="S-adenosyl-L-methionine-dependent methyltransferases"/>
    <property type="match status" value="1"/>
</dbReference>
<accession>A0A7L9U0G0</accession>
<sequence length="189" mass="19980">MHAPTDKPSTWVRRFAGSVPAGEVLDLACGSGRHARLFASLGHPVIAVDRDPQALAASAGPGIATLQVDLEQEGAQWPFEAGRFAGIVVTNYLHRPLMADLVNSLAPGGVLIYETFALGNEAFGKPSNPAFLLRPGELLALAQENGLAVLAFEDGVVNEPKPARVQRLCAAGLAFPQTEVKLDHLVGRE</sequence>
<dbReference type="Pfam" id="PF13649">
    <property type="entry name" value="Methyltransf_25"/>
    <property type="match status" value="1"/>
</dbReference>
<dbReference type="GO" id="GO:0032259">
    <property type="term" value="P:methylation"/>
    <property type="evidence" value="ECO:0007669"/>
    <property type="project" value="UniProtKB-KW"/>
</dbReference>
<evidence type="ECO:0000313" key="3">
    <source>
        <dbReference type="Proteomes" id="UP000593875"/>
    </source>
</evidence>
<feature type="domain" description="Methyltransferase" evidence="1">
    <location>
        <begin position="24"/>
        <end position="109"/>
    </location>
</feature>
<name>A0A7L9U0G0_9BURK</name>